<dbReference type="PANTHER" id="PTHR11941:SF54">
    <property type="entry name" value="ENOYL-COA HYDRATASE, MITOCHONDRIAL"/>
    <property type="match status" value="1"/>
</dbReference>
<dbReference type="GO" id="GO:0006635">
    <property type="term" value="P:fatty acid beta-oxidation"/>
    <property type="evidence" value="ECO:0007669"/>
    <property type="project" value="TreeGrafter"/>
</dbReference>
<dbReference type="RefSeq" id="WP_084521632.1">
    <property type="nucleotide sequence ID" value="NZ_JABELX010000004.1"/>
</dbReference>
<protein>
    <submittedName>
        <fullName evidence="1">Enoyl-CoA hydratase/isomerase family protein</fullName>
    </submittedName>
</protein>
<sequence length="362" mass="38198">MSHRHTNREDALRRGGPTTEVVVEHLGLKELAAGAAILDVTDSGMPAAPMVVVDLDRDQWSYAEAAAGALGRRRCVVMIGVSDSALPAAAEPLLESLTCTLAPSGPGRSWVRGDHTDLDAIAATVTTAPRAAITLAGLLALTSRSTVEDGLLAESLAYSMLLAGSEFAGWRARIPRRPVPDSDVPVLLDRAGETLVVTLNRPERHNAFGRAVRDGLLDAFAVAELDPDIREVVLRGAGRSFCSGGDLDEFGSAHDAATAHLVRVGRSAGHAAHRLAHRLRAVLHGPCIGAGIELPAFAHRVEAHEDAWFQLPELSMGLVPGAGGTVSLCHRIGRWRTAFLALTGRPIEIGTALDWGLVDGRA</sequence>
<dbReference type="GO" id="GO:0016853">
    <property type="term" value="F:isomerase activity"/>
    <property type="evidence" value="ECO:0007669"/>
    <property type="project" value="UniProtKB-KW"/>
</dbReference>
<keyword evidence="1" id="KW-0413">Isomerase</keyword>
<dbReference type="EMBL" id="JABELX010000004">
    <property type="protein sequence ID" value="NNH70869.1"/>
    <property type="molecule type" value="Genomic_DNA"/>
</dbReference>
<gene>
    <name evidence="1" type="ORF">HLB23_13515</name>
</gene>
<dbReference type="Gene3D" id="3.90.226.10">
    <property type="entry name" value="2-enoyl-CoA Hydratase, Chain A, domain 1"/>
    <property type="match status" value="1"/>
</dbReference>
<dbReference type="InterPro" id="IPR001753">
    <property type="entry name" value="Enoyl-CoA_hydra/iso"/>
</dbReference>
<evidence type="ECO:0000313" key="2">
    <source>
        <dbReference type="Proteomes" id="UP000586827"/>
    </source>
</evidence>
<keyword evidence="2" id="KW-1185">Reference proteome</keyword>
<reference evidence="1 2" key="1">
    <citation type="submission" date="2020-05" db="EMBL/GenBank/DDBJ databases">
        <title>MicrobeNet Type strains.</title>
        <authorList>
            <person name="Nicholson A.C."/>
        </authorList>
    </citation>
    <scope>NUCLEOTIDE SEQUENCE [LARGE SCALE GENOMIC DNA]</scope>
    <source>
        <strain evidence="1 2">JCM 3224</strain>
    </source>
</reference>
<dbReference type="SUPFAM" id="SSF52096">
    <property type="entry name" value="ClpP/crotonase"/>
    <property type="match status" value="1"/>
</dbReference>
<dbReference type="InterPro" id="IPR029045">
    <property type="entry name" value="ClpP/crotonase-like_dom_sf"/>
</dbReference>
<proteinExistence type="predicted"/>
<dbReference type="Proteomes" id="UP000586827">
    <property type="component" value="Unassembled WGS sequence"/>
</dbReference>
<evidence type="ECO:0000313" key="1">
    <source>
        <dbReference type="EMBL" id="NNH70869.1"/>
    </source>
</evidence>
<name>A0A849C7K5_9NOCA</name>
<comment type="caution">
    <text evidence="1">The sequence shown here is derived from an EMBL/GenBank/DDBJ whole genome shotgun (WGS) entry which is preliminary data.</text>
</comment>
<organism evidence="1 2">
    <name type="scientific">Nocardia uniformis</name>
    <dbReference type="NCBI Taxonomy" id="53432"/>
    <lineage>
        <taxon>Bacteria</taxon>
        <taxon>Bacillati</taxon>
        <taxon>Actinomycetota</taxon>
        <taxon>Actinomycetes</taxon>
        <taxon>Mycobacteriales</taxon>
        <taxon>Nocardiaceae</taxon>
        <taxon>Nocardia</taxon>
    </lineage>
</organism>
<dbReference type="Pfam" id="PF00378">
    <property type="entry name" value="ECH_1"/>
    <property type="match status" value="1"/>
</dbReference>
<dbReference type="PANTHER" id="PTHR11941">
    <property type="entry name" value="ENOYL-COA HYDRATASE-RELATED"/>
    <property type="match status" value="1"/>
</dbReference>
<dbReference type="AlphaFoldDB" id="A0A849C7K5"/>
<accession>A0A849C7K5</accession>
<dbReference type="CDD" id="cd06558">
    <property type="entry name" value="crotonase-like"/>
    <property type="match status" value="1"/>
</dbReference>